<dbReference type="SMART" id="SM00564">
    <property type="entry name" value="PQQ"/>
    <property type="match status" value="3"/>
</dbReference>
<dbReference type="Proteomes" id="UP000694904">
    <property type="component" value="Chromosome 2"/>
</dbReference>
<feature type="compositionally biased region" description="Polar residues" evidence="1">
    <location>
        <begin position="232"/>
        <end position="251"/>
    </location>
</feature>
<feature type="compositionally biased region" description="Basic and acidic residues" evidence="1">
    <location>
        <begin position="383"/>
        <end position="395"/>
    </location>
</feature>
<dbReference type="PANTHER" id="PTHR14435:SF2">
    <property type="entry name" value="ZINC FINGER PROTEIN 106"/>
    <property type="match status" value="1"/>
</dbReference>
<feature type="compositionally biased region" description="Polar residues" evidence="1">
    <location>
        <begin position="261"/>
        <end position="281"/>
    </location>
</feature>
<dbReference type="GeneID" id="108616876"/>
<dbReference type="PANTHER" id="PTHR14435">
    <property type="entry name" value="ZINC FINGER PROTEIN 106"/>
    <property type="match status" value="1"/>
</dbReference>
<dbReference type="InterPro" id="IPR042622">
    <property type="entry name" value="Znf106"/>
</dbReference>
<protein>
    <submittedName>
        <fullName evidence="3">Uncharacterized protein LOC108616876</fullName>
    </submittedName>
</protein>
<feature type="region of interest" description="Disordered" evidence="1">
    <location>
        <begin position="750"/>
        <end position="797"/>
    </location>
</feature>
<dbReference type="SUPFAM" id="SSF50978">
    <property type="entry name" value="WD40 repeat-like"/>
    <property type="match status" value="1"/>
</dbReference>
<reference evidence="2" key="1">
    <citation type="journal article" date="1997" name="Nucleic Acids Res.">
        <title>tRNAscan-SE: a program for improved detection of transfer RNA genes in genomic sequence.</title>
        <authorList>
            <person name="Lowe T.M."/>
            <person name="Eddy S.R."/>
        </authorList>
    </citation>
    <scope>NUCLEOTIDE SEQUENCE [LARGE SCALE GENOMIC DNA]</scope>
</reference>
<dbReference type="InterPro" id="IPR015943">
    <property type="entry name" value="WD40/YVTN_repeat-like_dom_sf"/>
</dbReference>
<reference evidence="3" key="3">
    <citation type="submission" date="2025-08" db="UniProtKB">
        <authorList>
            <consortium name="RefSeq"/>
        </authorList>
    </citation>
    <scope>IDENTIFICATION</scope>
    <source>
        <tissue evidence="3">Whole organism</tissue>
    </source>
</reference>
<keyword evidence="2" id="KW-1185">Reference proteome</keyword>
<feature type="compositionally biased region" description="Basic and acidic residues" evidence="1">
    <location>
        <begin position="313"/>
        <end position="339"/>
    </location>
</feature>
<feature type="compositionally biased region" description="Polar residues" evidence="1">
    <location>
        <begin position="69"/>
        <end position="80"/>
    </location>
</feature>
<name>A0ABM1PL30_DROAR</name>
<feature type="compositionally biased region" description="Polar residues" evidence="1">
    <location>
        <begin position="614"/>
        <end position="637"/>
    </location>
</feature>
<gene>
    <name evidence="3" type="primary">LOC108616876</name>
</gene>
<feature type="compositionally biased region" description="Polar residues" evidence="1">
    <location>
        <begin position="403"/>
        <end position="428"/>
    </location>
</feature>
<reference evidence="2" key="2">
    <citation type="journal article" date="2016" name="G3 (Bethesda)">
        <title>Genome Evolution in Three Species of Cactophilic Drosophila.</title>
        <authorList>
            <person name="Sanchez-Flores A."/>
            <person name="Penazola F."/>
            <person name="Carpinteyro-Ponce J."/>
            <person name="Nazario-Yepiz N."/>
            <person name="Abreu-Goodger C."/>
            <person name="Machado C.A."/>
            <person name="Markow T.A."/>
        </authorList>
    </citation>
    <scope>NUCLEOTIDE SEQUENCE [LARGE SCALE GENOMIC DNA]</scope>
</reference>
<feature type="region of interest" description="Disordered" evidence="1">
    <location>
        <begin position="659"/>
        <end position="715"/>
    </location>
</feature>
<evidence type="ECO:0000256" key="1">
    <source>
        <dbReference type="SAM" id="MobiDB-lite"/>
    </source>
</evidence>
<feature type="region of interest" description="Disordered" evidence="1">
    <location>
        <begin position="915"/>
        <end position="961"/>
    </location>
</feature>
<feature type="compositionally biased region" description="Basic residues" evidence="1">
    <location>
        <begin position="1109"/>
        <end position="1131"/>
    </location>
</feature>
<evidence type="ECO:0000313" key="3">
    <source>
        <dbReference type="RefSeq" id="XP_017867916.1"/>
    </source>
</evidence>
<accession>A0ABM1PL30</accession>
<evidence type="ECO:0000313" key="2">
    <source>
        <dbReference type="Proteomes" id="UP000694904"/>
    </source>
</evidence>
<feature type="compositionally biased region" description="Low complexity" evidence="1">
    <location>
        <begin position="1"/>
        <end position="41"/>
    </location>
</feature>
<feature type="region of interest" description="Disordered" evidence="1">
    <location>
        <begin position="165"/>
        <end position="281"/>
    </location>
</feature>
<dbReference type="Gene3D" id="2.130.10.10">
    <property type="entry name" value="YVTN repeat-like/Quinoprotein amine dehydrogenase"/>
    <property type="match status" value="1"/>
</dbReference>
<feature type="compositionally biased region" description="Low complexity" evidence="1">
    <location>
        <begin position="1084"/>
        <end position="1102"/>
    </location>
</feature>
<feature type="compositionally biased region" description="Polar residues" evidence="1">
    <location>
        <begin position="671"/>
        <end position="689"/>
    </location>
</feature>
<dbReference type="InterPro" id="IPR018391">
    <property type="entry name" value="PQQ_b-propeller_rpt"/>
</dbReference>
<feature type="region of interest" description="Disordered" evidence="1">
    <location>
        <begin position="587"/>
        <end position="638"/>
    </location>
</feature>
<feature type="compositionally biased region" description="Basic and acidic residues" evidence="1">
    <location>
        <begin position="1141"/>
        <end position="1155"/>
    </location>
</feature>
<dbReference type="InterPro" id="IPR036322">
    <property type="entry name" value="WD40_repeat_dom_sf"/>
</dbReference>
<feature type="region of interest" description="Disordered" evidence="1">
    <location>
        <begin position="297"/>
        <end position="428"/>
    </location>
</feature>
<proteinExistence type="predicted"/>
<feature type="compositionally biased region" description="Low complexity" evidence="1">
    <location>
        <begin position="932"/>
        <end position="945"/>
    </location>
</feature>
<feature type="compositionally biased region" description="Polar residues" evidence="1">
    <location>
        <begin position="302"/>
        <end position="312"/>
    </location>
</feature>
<dbReference type="RefSeq" id="XP_017867916.1">
    <property type="nucleotide sequence ID" value="XM_018012427.1"/>
</dbReference>
<feature type="compositionally biased region" description="Polar residues" evidence="1">
    <location>
        <begin position="189"/>
        <end position="207"/>
    </location>
</feature>
<sequence length="1567" mass="173842">MQECQEAAATAASDTATAETTTTAGAEALSGSASGSDAADTGSEERNRCHTGGLQQERLHNRSKPPNWRQMNSSNYNGQPWPNERRRQSFNNIKHFNNNNWNPYIQNPNQFYPRNSSRGLCRNFRQDRQFWHPSLNYLGDNNNNWNQPSERRDFRRGSSYRGNAGYYRNSSTNRSNTFAGDSTGRKWEPTNNGYSNFISCKRSQSQEPSHETQTQAGAEEEEICSKSKEIQLNEQSGESISKSDNIITGSTAEKPIESAKEQTVSKFQEQSQNNSRISKSVEQLDQIKNQNKPRVRFERKNGQNNITIQLKSTETKREESNSKREQTKENEKDLKDSEKQVNPCPKKLNISNSHFKVRPIRNNLPSPVRRQNAARSNTNLVKTVERKLSNTEPKKSLGPHQDTAPSKPTESKQPGQGEAGSTANNTYPKTQVRPLAELLKQEIIAVTQEQRLETATGTAGALSVNPVKPGQRPTVQSRRRTVSNNNHNGGGDYSLNERLANMDKESLKNIINNSDTIYNEHLKLQARRRLREEIRRQLKEIELEQPKDTLTKDLIEDEIVESIKLPPFLLQEIGKCFGIDISVGTTLDTNASKDNKEPCNSSTIECEQAGKPSEVTNKDNAPTQEQSTELAESQAMGSATDLMERLKVAEQFKMMAAKKCRNKQAGEKPKTSSLQSKSAKISDSIQKPNPQRKETESSAPAQGQQPQQSQKESIPVETVNPLSIKQEIQSPSKNTPKSCGIIVVVSSEDEDEGEHITVKQQSQQKKKKRTAAAVSDAESDHSNSSSCSTDSTKRRYQQKLESDANNIVDSFEKLILPQLKESLAERYRSSHCASLQSRLHFISCVVTSSEHNSQSFSKAEVAKIQQNIKSNDYREAIEFLLREIVNVVNLQKQTAMARRKQNLERAMPNELMATSAAAKNAEPASEPHQREAAGPAAAASAQAQAVMPPTPPRNGTPTPTTVASVARPLHTLPTGLPYMGLDSTVARLSPGSFSPNDSIMLMGDSVTHGLLEIDRRLLENQNRRGFLEEMIMKFQREKSDLEMLSLELQNRKFLLLNTVISRNQTTTMPPLTTVTPTNSPPAVPTTNPAPATEVAASAAAPAKSEISPRKRKRRAVVVKRVKIVKRRRLVKRSTDPTPSHAADKKVASKETETEPKPSIPQPITLQLNIKQEPIEAPKTPPPSTDSNPTVIGNSPQYQHLTRSDSASLAQQTMAVVPPLPPPPPPPEPFANMSQYDLPRMLLKPTAPPPTPCSAESQMAANLESYNYDYISTGRLHNINCPITQIRVYKAYVIAASENGDIFLFNIGTHKLEFQITKHSEAITNMYLCEKESYLYTTSLDGFFKKSSLENLERVMQTVYLKEPLQSIDIEWGVAFIGSRWGNIFTYNIAANKVMDLPLLATGQSVIAIKATKEGARNIIILGCKGNVVLLHDAATGLLLRRLGMPDGLNVYSLLLVDGHLFCGTQKNEVFKFDFATGLVTSTFTCGNGAVTMALYKENYLLIGCYDGYIYVLNKETGLQLGRFPGPGRLVLALALAGDKAIASSKDNALEILQIPPELLAYDQSTLE</sequence>
<feature type="region of interest" description="Disordered" evidence="1">
    <location>
        <begin position="456"/>
        <end position="494"/>
    </location>
</feature>
<feature type="compositionally biased region" description="Polar residues" evidence="1">
    <location>
        <begin position="168"/>
        <end position="180"/>
    </location>
</feature>
<organism evidence="2 3">
    <name type="scientific">Drosophila arizonae</name>
    <name type="common">Fruit fly</name>
    <dbReference type="NCBI Taxonomy" id="7263"/>
    <lineage>
        <taxon>Eukaryota</taxon>
        <taxon>Metazoa</taxon>
        <taxon>Ecdysozoa</taxon>
        <taxon>Arthropoda</taxon>
        <taxon>Hexapoda</taxon>
        <taxon>Insecta</taxon>
        <taxon>Pterygota</taxon>
        <taxon>Neoptera</taxon>
        <taxon>Endopterygota</taxon>
        <taxon>Diptera</taxon>
        <taxon>Brachycera</taxon>
        <taxon>Muscomorpha</taxon>
        <taxon>Ephydroidea</taxon>
        <taxon>Drosophilidae</taxon>
        <taxon>Drosophila</taxon>
    </lineage>
</organism>
<feature type="compositionally biased region" description="Low complexity" evidence="1">
    <location>
        <begin position="697"/>
        <end position="710"/>
    </location>
</feature>
<feature type="compositionally biased region" description="Polar residues" evidence="1">
    <location>
        <begin position="1184"/>
        <end position="1209"/>
    </location>
</feature>
<feature type="compositionally biased region" description="Low complexity" evidence="1">
    <location>
        <begin position="1067"/>
        <end position="1077"/>
    </location>
</feature>
<feature type="region of interest" description="Disordered" evidence="1">
    <location>
        <begin position="1"/>
        <end position="85"/>
    </location>
</feature>
<feature type="region of interest" description="Disordered" evidence="1">
    <location>
        <begin position="1067"/>
        <end position="1209"/>
    </location>
</feature>